<dbReference type="PROSITE" id="PS50943">
    <property type="entry name" value="HTH_CROC1"/>
    <property type="match status" value="1"/>
</dbReference>
<dbReference type="InterPro" id="IPR010982">
    <property type="entry name" value="Lambda_DNA-bd_dom_sf"/>
</dbReference>
<dbReference type="Pfam" id="PF01381">
    <property type="entry name" value="HTH_3"/>
    <property type="match status" value="1"/>
</dbReference>
<proteinExistence type="predicted"/>
<dbReference type="SMART" id="SM00530">
    <property type="entry name" value="HTH_XRE"/>
    <property type="match status" value="1"/>
</dbReference>
<feature type="domain" description="HTH cro/C1-type" evidence="2">
    <location>
        <begin position="6"/>
        <end position="60"/>
    </location>
</feature>
<dbReference type="RefSeq" id="WP_066193490.1">
    <property type="nucleotide sequence ID" value="NZ_JARMMB010000012.1"/>
</dbReference>
<dbReference type="SUPFAM" id="SSF47413">
    <property type="entry name" value="lambda repressor-like DNA-binding domains"/>
    <property type="match status" value="1"/>
</dbReference>
<sequence>MISQRLKEIRKQRGLTQEALAQKVNTKKTTISNYETGYSTPSNEMLVDLAQILNTSVDYLLGISDNENYNNSTNISLSPEEIKVFEEFKKYPMLFNDIKANPEKKIKEIIILEKAKKLLLEDDDY</sequence>
<dbReference type="CDD" id="cd00093">
    <property type="entry name" value="HTH_XRE"/>
    <property type="match status" value="1"/>
</dbReference>
<dbReference type="Proteomes" id="UP000233343">
    <property type="component" value="Unassembled WGS sequence"/>
</dbReference>
<dbReference type="AlphaFoldDB" id="A0A2N0Z9R6"/>
<dbReference type="GO" id="GO:0003677">
    <property type="term" value="F:DNA binding"/>
    <property type="evidence" value="ECO:0007669"/>
    <property type="project" value="UniProtKB-KW"/>
</dbReference>
<evidence type="ECO:0000259" key="2">
    <source>
        <dbReference type="PROSITE" id="PS50943"/>
    </source>
</evidence>
<accession>A0A2N0Z9R6</accession>
<dbReference type="EMBL" id="PISD01000074">
    <property type="protein sequence ID" value="PKG26263.1"/>
    <property type="molecule type" value="Genomic_DNA"/>
</dbReference>
<evidence type="ECO:0000313" key="3">
    <source>
        <dbReference type="EMBL" id="PKG26263.1"/>
    </source>
</evidence>
<name>A0A2N0Z9R6_9BACI</name>
<comment type="caution">
    <text evidence="3">The sequence shown here is derived from an EMBL/GenBank/DDBJ whole genome shotgun (WGS) entry which is preliminary data.</text>
</comment>
<dbReference type="Gene3D" id="1.10.260.40">
    <property type="entry name" value="lambda repressor-like DNA-binding domains"/>
    <property type="match status" value="1"/>
</dbReference>
<evidence type="ECO:0000313" key="4">
    <source>
        <dbReference type="Proteomes" id="UP000233343"/>
    </source>
</evidence>
<reference evidence="3 4" key="1">
    <citation type="journal article" date="2010" name="Int. J. Syst. Evol. Microbiol.">
        <title>Bacillus horneckiae sp. nov., isolated from a spacecraft-assembly clean room.</title>
        <authorList>
            <person name="Vaishampayan P."/>
            <person name="Probst A."/>
            <person name="Krishnamurthi S."/>
            <person name="Ghosh S."/>
            <person name="Osman S."/>
            <person name="McDowall A."/>
            <person name="Ruckmani A."/>
            <person name="Mayilraj S."/>
            <person name="Venkateswaran K."/>
        </authorList>
    </citation>
    <scope>NUCLEOTIDE SEQUENCE [LARGE SCALE GENOMIC DNA]</scope>
    <source>
        <strain evidence="4">1PO1SC</strain>
    </source>
</reference>
<dbReference type="PANTHER" id="PTHR46558:SF4">
    <property type="entry name" value="DNA-BIDING PHAGE PROTEIN"/>
    <property type="match status" value="1"/>
</dbReference>
<dbReference type="PANTHER" id="PTHR46558">
    <property type="entry name" value="TRACRIPTIONAL REGULATORY PROTEIN-RELATED-RELATED"/>
    <property type="match status" value="1"/>
</dbReference>
<evidence type="ECO:0000256" key="1">
    <source>
        <dbReference type="ARBA" id="ARBA00023125"/>
    </source>
</evidence>
<gene>
    <name evidence="3" type="ORF">CWS20_24830</name>
</gene>
<keyword evidence="1" id="KW-0238">DNA-binding</keyword>
<organism evidence="3 4">
    <name type="scientific">Cytobacillus horneckiae</name>
    <dbReference type="NCBI Taxonomy" id="549687"/>
    <lineage>
        <taxon>Bacteria</taxon>
        <taxon>Bacillati</taxon>
        <taxon>Bacillota</taxon>
        <taxon>Bacilli</taxon>
        <taxon>Bacillales</taxon>
        <taxon>Bacillaceae</taxon>
        <taxon>Cytobacillus</taxon>
    </lineage>
</organism>
<protein>
    <submittedName>
        <fullName evidence="3">XRE family transcriptional regulator</fullName>
    </submittedName>
</protein>
<dbReference type="InterPro" id="IPR001387">
    <property type="entry name" value="Cro/C1-type_HTH"/>
</dbReference>
<keyword evidence="4" id="KW-1185">Reference proteome</keyword>